<accession>A0A846MHF9</accession>
<feature type="transmembrane region" description="Helical" evidence="1">
    <location>
        <begin position="20"/>
        <end position="37"/>
    </location>
</feature>
<organism evidence="2 3">
    <name type="scientific">Saccharococcus thermophilus</name>
    <dbReference type="NCBI Taxonomy" id="29396"/>
    <lineage>
        <taxon>Bacteria</taxon>
        <taxon>Bacillati</taxon>
        <taxon>Bacillota</taxon>
        <taxon>Bacilli</taxon>
        <taxon>Bacillales</taxon>
        <taxon>Anoxybacillaceae</taxon>
        <taxon>Saccharococcus</taxon>
    </lineage>
</organism>
<gene>
    <name evidence="2" type="ORF">BDD39_000294</name>
</gene>
<protein>
    <submittedName>
        <fullName evidence="2">Uncharacterized protein</fullName>
    </submittedName>
</protein>
<dbReference type="EMBL" id="JAASRS010000001">
    <property type="protein sequence ID" value="NIK13784.1"/>
    <property type="molecule type" value="Genomic_DNA"/>
</dbReference>
<dbReference type="AlphaFoldDB" id="A0A846MHF9"/>
<dbReference type="Proteomes" id="UP000532769">
    <property type="component" value="Unassembled WGS sequence"/>
</dbReference>
<keyword evidence="1" id="KW-0812">Transmembrane</keyword>
<name>A0A846MHF9_9BACL</name>
<proteinExistence type="predicted"/>
<evidence type="ECO:0000256" key="1">
    <source>
        <dbReference type="SAM" id="Phobius"/>
    </source>
</evidence>
<evidence type="ECO:0000313" key="2">
    <source>
        <dbReference type="EMBL" id="NIK13784.1"/>
    </source>
</evidence>
<keyword evidence="1" id="KW-1133">Transmembrane helix</keyword>
<keyword evidence="1" id="KW-0472">Membrane</keyword>
<evidence type="ECO:0000313" key="3">
    <source>
        <dbReference type="Proteomes" id="UP000532769"/>
    </source>
</evidence>
<keyword evidence="3" id="KW-1185">Reference proteome</keyword>
<dbReference type="RefSeq" id="WP_166907576.1">
    <property type="nucleotide sequence ID" value="NZ_JAASRS010000001.1"/>
</dbReference>
<sequence>MSVDPFASLKNLYRFERVHVSLAAFALCFFLLHCIGYEQLMPFYKGTSYVFIFI</sequence>
<reference evidence="2 3" key="1">
    <citation type="submission" date="2020-03" db="EMBL/GenBank/DDBJ databases">
        <title>Genomic Encyclopedia of Archaeal and Bacterial Type Strains, Phase II (KMG-II): from individual species to whole genera.</title>
        <authorList>
            <person name="Goeker M."/>
        </authorList>
    </citation>
    <scope>NUCLEOTIDE SEQUENCE [LARGE SCALE GENOMIC DNA]</scope>
    <source>
        <strain evidence="2 3">DSM 4749</strain>
    </source>
</reference>
<comment type="caution">
    <text evidence="2">The sequence shown here is derived from an EMBL/GenBank/DDBJ whole genome shotgun (WGS) entry which is preliminary data.</text>
</comment>